<evidence type="ECO:0000313" key="2">
    <source>
        <dbReference type="EMBL" id="EEZ92471.1"/>
    </source>
</evidence>
<feature type="transmembrane region" description="Helical" evidence="1">
    <location>
        <begin position="85"/>
        <end position="106"/>
    </location>
</feature>
<keyword evidence="1" id="KW-0472">Membrane</keyword>
<evidence type="ECO:0000313" key="3">
    <source>
        <dbReference type="Proteomes" id="UP000009375"/>
    </source>
</evidence>
<dbReference type="AlphaFoldDB" id="D2EGQ1"/>
<accession>D2EGQ1</accession>
<evidence type="ECO:0000256" key="1">
    <source>
        <dbReference type="SAM" id="Phobius"/>
    </source>
</evidence>
<feature type="transmembrane region" description="Helical" evidence="1">
    <location>
        <begin position="21"/>
        <end position="42"/>
    </location>
</feature>
<feature type="transmembrane region" description="Helical" evidence="1">
    <location>
        <begin position="118"/>
        <end position="136"/>
    </location>
</feature>
<dbReference type="EMBL" id="GG730077">
    <property type="protein sequence ID" value="EEZ92471.1"/>
    <property type="molecule type" value="Genomic_DNA"/>
</dbReference>
<proteinExistence type="predicted"/>
<gene>
    <name evidence="2" type="ORF">BJBARM4_0950</name>
</gene>
<keyword evidence="1" id="KW-1133">Transmembrane helix</keyword>
<name>D2EGQ1_PARA4</name>
<feature type="transmembrane region" description="Helical" evidence="1">
    <location>
        <begin position="156"/>
        <end position="178"/>
    </location>
</feature>
<organism evidence="2 3">
    <name type="scientific">Candidatus Parvarchaeum acidiphilum ARMAN-4</name>
    <dbReference type="NCBI Taxonomy" id="662760"/>
    <lineage>
        <taxon>Archaea</taxon>
        <taxon>Candidatus Parvarchaeota</taxon>
        <taxon>Candidatus Parvarchaeum</taxon>
    </lineage>
</organism>
<keyword evidence="1" id="KW-0812">Transmembrane</keyword>
<protein>
    <submittedName>
        <fullName evidence="2">Uncharacterized protein</fullName>
    </submittedName>
</protein>
<dbReference type="Proteomes" id="UP000009375">
    <property type="component" value="Unassembled WGS sequence"/>
</dbReference>
<sequence length="185" mass="19987">MDNHKEKNEPKNLQNTKRLPLNFLLAIVSAVVAMASGILTIIGNLSILTFNSQSILNAAANSSNSTTLQYLDLALNGISSVKNGVIVLGPLLIIAGIFMFIAAFYLKSTNKENKSFGTFLVFLFSVFALLGLLIYIPFNSLSVLILVYLPLSTVGAITYGLIIIYIIIGLIAGAISLLKDKRYLS</sequence>
<reference evidence="2 3" key="1">
    <citation type="journal article" date="2010" name="Proc. Natl. Acad. Sci. U.S.A.">
        <title>Enigmatic, ultrasmall, uncultivated Archaea.</title>
        <authorList>
            <person name="Baker B.J."/>
            <person name="Comolli L.R."/>
            <person name="Dick G.J."/>
            <person name="Hauser L.J."/>
            <person name="Hyatt D."/>
            <person name="Dill B.D."/>
            <person name="Land M.L."/>
            <person name="Verberkmoes N.C."/>
            <person name="Hettich R.L."/>
            <person name="Banfield J.F."/>
        </authorList>
    </citation>
    <scope>NUCLEOTIDE SEQUENCE [LARGE SCALE GENOMIC DNA]</scope>
</reference>